<evidence type="ECO:0000313" key="4">
    <source>
        <dbReference type="EMBL" id="TCZ78309.1"/>
    </source>
</evidence>
<dbReference type="InterPro" id="IPR050266">
    <property type="entry name" value="AB_hydrolase_sf"/>
</dbReference>
<dbReference type="OrthoDB" id="53505at2"/>
<name>A0A4R4EEX3_9BACL</name>
<proteinExistence type="inferred from homology"/>
<dbReference type="Proteomes" id="UP000295418">
    <property type="component" value="Unassembled WGS sequence"/>
</dbReference>
<reference evidence="4 5" key="1">
    <citation type="submission" date="2019-03" db="EMBL/GenBank/DDBJ databases">
        <authorList>
            <person name="Kim M.K.M."/>
        </authorList>
    </citation>
    <scope>NUCLEOTIDE SEQUENCE [LARGE SCALE GENOMIC DNA]</scope>
    <source>
        <strain evidence="4 5">18JY21-1</strain>
    </source>
</reference>
<comment type="similarity">
    <text evidence="1">Belongs to the peptidase S33 family.</text>
</comment>
<dbReference type="Pfam" id="PF00561">
    <property type="entry name" value="Abhydrolase_1"/>
    <property type="match status" value="1"/>
</dbReference>
<dbReference type="PANTHER" id="PTHR43798">
    <property type="entry name" value="MONOACYLGLYCEROL LIPASE"/>
    <property type="match status" value="1"/>
</dbReference>
<organism evidence="4 5">
    <name type="scientific">Paenibacillus albiflavus</name>
    <dbReference type="NCBI Taxonomy" id="2545760"/>
    <lineage>
        <taxon>Bacteria</taxon>
        <taxon>Bacillati</taxon>
        <taxon>Bacillota</taxon>
        <taxon>Bacilli</taxon>
        <taxon>Bacillales</taxon>
        <taxon>Paenibacillaceae</taxon>
        <taxon>Paenibacillus</taxon>
    </lineage>
</organism>
<keyword evidence="5" id="KW-1185">Reference proteome</keyword>
<dbReference type="GO" id="GO:0016020">
    <property type="term" value="C:membrane"/>
    <property type="evidence" value="ECO:0007669"/>
    <property type="project" value="TreeGrafter"/>
</dbReference>
<evidence type="ECO:0000313" key="5">
    <source>
        <dbReference type="Proteomes" id="UP000295418"/>
    </source>
</evidence>
<dbReference type="EMBL" id="SKFG01000006">
    <property type="protein sequence ID" value="TCZ78309.1"/>
    <property type="molecule type" value="Genomic_DNA"/>
</dbReference>
<sequence>MKIVLLIVGVVLILLLLGLTCLLFAKKKHKNRVAITTSDGVDFGEYVTIGGIQQFLYHRGENINNPVILFLHGGPGSPMLPFVQDFQLPWEKHLTVVHWEQRNSGKTFYKNDPTKVAPTTTIEQLVADTHEVVLYLKQKYVKDKIWIVGHSWGSLLGSLFVHRHPQLVLGYIGVGQLVDMLENEQIGFDKALECATAAKCDKDIQTLLSLKPYPVRKFDSEMKNKLSKLRKVQGKYKLAASPTAKLVYSAVTSPFYSIKDMRYMILADIDGINHGQQLIFQELFESFDLRSVTTNYQVPMFYIHGTSDWQTPYSIAEEYYTTVVAPQKGFYPIIDAGHASMLDKPIDFSNALLSIIRRVDAEVL</sequence>
<dbReference type="AlphaFoldDB" id="A0A4R4EEX3"/>
<dbReference type="PANTHER" id="PTHR43798:SF33">
    <property type="entry name" value="HYDROLASE, PUTATIVE (AFU_ORTHOLOGUE AFUA_2G14860)-RELATED"/>
    <property type="match status" value="1"/>
</dbReference>
<dbReference type="Gene3D" id="3.40.50.1820">
    <property type="entry name" value="alpha/beta hydrolase"/>
    <property type="match status" value="1"/>
</dbReference>
<accession>A0A4R4EEX3</accession>
<feature type="domain" description="AB hydrolase-1" evidence="3">
    <location>
        <begin position="66"/>
        <end position="176"/>
    </location>
</feature>
<dbReference type="InterPro" id="IPR029058">
    <property type="entry name" value="AB_hydrolase_fold"/>
</dbReference>
<evidence type="ECO:0000256" key="2">
    <source>
        <dbReference type="ARBA" id="ARBA00022801"/>
    </source>
</evidence>
<evidence type="ECO:0000256" key="1">
    <source>
        <dbReference type="ARBA" id="ARBA00010088"/>
    </source>
</evidence>
<dbReference type="InterPro" id="IPR002410">
    <property type="entry name" value="Peptidase_S33"/>
</dbReference>
<dbReference type="GO" id="GO:0006508">
    <property type="term" value="P:proteolysis"/>
    <property type="evidence" value="ECO:0007669"/>
    <property type="project" value="InterPro"/>
</dbReference>
<evidence type="ECO:0000259" key="3">
    <source>
        <dbReference type="Pfam" id="PF00561"/>
    </source>
</evidence>
<dbReference type="InterPro" id="IPR000073">
    <property type="entry name" value="AB_hydrolase_1"/>
</dbReference>
<dbReference type="SUPFAM" id="SSF53474">
    <property type="entry name" value="alpha/beta-Hydrolases"/>
    <property type="match status" value="1"/>
</dbReference>
<gene>
    <name evidence="4" type="ORF">E0485_08900</name>
</gene>
<dbReference type="GO" id="GO:0004177">
    <property type="term" value="F:aminopeptidase activity"/>
    <property type="evidence" value="ECO:0007669"/>
    <property type="project" value="UniProtKB-EC"/>
</dbReference>
<protein>
    <submittedName>
        <fullName evidence="4">Alpha/beta hydrolase</fullName>
    </submittedName>
</protein>
<dbReference type="PRINTS" id="PR00793">
    <property type="entry name" value="PROAMNOPTASE"/>
</dbReference>
<comment type="caution">
    <text evidence="4">The sequence shown here is derived from an EMBL/GenBank/DDBJ whole genome shotgun (WGS) entry which is preliminary data.</text>
</comment>
<keyword evidence="2 4" id="KW-0378">Hydrolase</keyword>